<evidence type="ECO:0000259" key="4">
    <source>
        <dbReference type="Pfam" id="PF13847"/>
    </source>
</evidence>
<dbReference type="Pfam" id="PF13847">
    <property type="entry name" value="Methyltransf_31"/>
    <property type="match status" value="1"/>
</dbReference>
<dbReference type="OrthoDB" id="9770485at2"/>
<dbReference type="CDD" id="cd02440">
    <property type="entry name" value="AdoMet_MTases"/>
    <property type="match status" value="1"/>
</dbReference>
<dbReference type="InterPro" id="IPR025714">
    <property type="entry name" value="Methyltranfer_dom"/>
</dbReference>
<dbReference type="Proteomes" id="UP000007730">
    <property type="component" value="Chromosome"/>
</dbReference>
<proteinExistence type="predicted"/>
<reference evidence="5 6" key="1">
    <citation type="journal article" date="2011" name="J. Bacteriol.">
        <title>Complete genome sequences of the chemolithoautotrophic Oligotropha carboxidovorans strains OM4 and OM5.</title>
        <authorList>
            <person name="Volland S."/>
            <person name="Rachinger M."/>
            <person name="Strittmatter A."/>
            <person name="Daniel R."/>
            <person name="Gottschalk G."/>
            <person name="Meyer O."/>
        </authorList>
    </citation>
    <scope>NUCLEOTIDE SEQUENCE [LARGE SCALE GENOMIC DNA]</scope>
    <source>
        <strain evidence="6">ATCC 49405 / DSM 1227 / KCTC 32145 / OM5</strain>
    </source>
</reference>
<dbReference type="PANTHER" id="PTHR43464">
    <property type="entry name" value="METHYLTRANSFERASE"/>
    <property type="match status" value="1"/>
</dbReference>
<protein>
    <submittedName>
        <fullName evidence="5">Putative methyltransferase</fullName>
    </submittedName>
</protein>
<dbReference type="PANTHER" id="PTHR43464:SF19">
    <property type="entry name" value="UBIQUINONE BIOSYNTHESIS O-METHYLTRANSFERASE, MITOCHONDRIAL"/>
    <property type="match status" value="1"/>
</dbReference>
<evidence type="ECO:0000256" key="3">
    <source>
        <dbReference type="ARBA" id="ARBA00022691"/>
    </source>
</evidence>
<name>F8BRX4_AFIC5</name>
<dbReference type="GO" id="GO:0008168">
    <property type="term" value="F:methyltransferase activity"/>
    <property type="evidence" value="ECO:0007669"/>
    <property type="project" value="UniProtKB-KW"/>
</dbReference>
<feature type="domain" description="Methyltransferase" evidence="4">
    <location>
        <begin position="51"/>
        <end position="159"/>
    </location>
</feature>
<gene>
    <name evidence="5" type="ordered locus">OCA5_c32120</name>
</gene>
<dbReference type="STRING" id="504832.OCA5_c32120"/>
<dbReference type="Gene3D" id="3.40.50.150">
    <property type="entry name" value="Vaccinia Virus protein VP39"/>
    <property type="match status" value="1"/>
</dbReference>
<dbReference type="eggNOG" id="COG2226">
    <property type="taxonomic scope" value="Bacteria"/>
</dbReference>
<sequence>MAGSNMSETELDAARAGYVLGHSNRELERLHRQGLLFADLTRDILVRAGLKSGMRVLDIGCGGGDVSLIAAKLVTSSGAVTGIDPSSDALAVARARLDALGKPWVRFSQGTLETLEDASSFDAVIGRFLLIHLANPAEALSRLRASLRPGAIVSFIEFDLSTAACYPPLPLLQQCVGWVGEVYRRMGRQPDMGVGLFDGFCSAGLKPEMIGLTRIAASNEQAGIDFLVESVRSLLPAMEKLGIAGSGTVAIDTLRERLVQESASGHHCVFYPRLVGAWAVVR</sequence>
<evidence type="ECO:0000256" key="2">
    <source>
        <dbReference type="ARBA" id="ARBA00022679"/>
    </source>
</evidence>
<keyword evidence="3" id="KW-0949">S-adenosyl-L-methionine</keyword>
<evidence type="ECO:0000256" key="1">
    <source>
        <dbReference type="ARBA" id="ARBA00022603"/>
    </source>
</evidence>
<dbReference type="HOGENOM" id="CLU_062440_0_0_5"/>
<evidence type="ECO:0000313" key="5">
    <source>
        <dbReference type="EMBL" id="AEI07890.1"/>
    </source>
</evidence>
<dbReference type="AlphaFoldDB" id="F8BRX4"/>
<dbReference type="KEGG" id="ocg:OCA5_c32120"/>
<organism evidence="5 6">
    <name type="scientific">Afipia carboxidovorans (strain ATCC 49405 / DSM 1227 / KCTC 32145 / OM5)</name>
    <name type="common">Oligotropha carboxidovorans</name>
    <dbReference type="NCBI Taxonomy" id="504832"/>
    <lineage>
        <taxon>Bacteria</taxon>
        <taxon>Pseudomonadati</taxon>
        <taxon>Pseudomonadota</taxon>
        <taxon>Alphaproteobacteria</taxon>
        <taxon>Hyphomicrobiales</taxon>
        <taxon>Nitrobacteraceae</taxon>
        <taxon>Afipia</taxon>
    </lineage>
</organism>
<keyword evidence="2 5" id="KW-0808">Transferase</keyword>
<dbReference type="GO" id="GO:0032259">
    <property type="term" value="P:methylation"/>
    <property type="evidence" value="ECO:0007669"/>
    <property type="project" value="UniProtKB-KW"/>
</dbReference>
<accession>F8BRX4</accession>
<dbReference type="InterPro" id="IPR029063">
    <property type="entry name" value="SAM-dependent_MTases_sf"/>
</dbReference>
<evidence type="ECO:0000313" key="6">
    <source>
        <dbReference type="Proteomes" id="UP000007730"/>
    </source>
</evidence>
<dbReference type="EMBL" id="CP002826">
    <property type="protein sequence ID" value="AEI07890.1"/>
    <property type="molecule type" value="Genomic_DNA"/>
</dbReference>
<keyword evidence="1 5" id="KW-0489">Methyltransferase</keyword>
<dbReference type="SUPFAM" id="SSF53335">
    <property type="entry name" value="S-adenosyl-L-methionine-dependent methyltransferases"/>
    <property type="match status" value="1"/>
</dbReference>
<keyword evidence="6" id="KW-1185">Reference proteome</keyword>